<gene>
    <name evidence="1" type="ORF">DM484_05960</name>
</gene>
<protein>
    <submittedName>
        <fullName evidence="1">Uncharacterized protein</fullName>
    </submittedName>
</protein>
<accession>A0A2W4RFW0</accession>
<name>A0A2W4RFW0_9GAMM</name>
<dbReference type="EMBL" id="QJPH01000204">
    <property type="protein sequence ID" value="PZN82732.1"/>
    <property type="molecule type" value="Genomic_DNA"/>
</dbReference>
<reference evidence="1 2" key="1">
    <citation type="journal article" date="2018" name="Aquat. Microb. Ecol.">
        <title>Gammaproteobacterial methanotrophs dominate.</title>
        <authorList>
            <person name="Rissanen A.J."/>
            <person name="Saarenheimo J."/>
            <person name="Tiirola M."/>
            <person name="Peura S."/>
            <person name="Aalto S.L."/>
            <person name="Karvinen A."/>
            <person name="Nykanen H."/>
        </authorList>
    </citation>
    <scope>NUCLEOTIDE SEQUENCE [LARGE SCALE GENOMIC DNA]</scope>
    <source>
        <strain evidence="1">AMbin10</strain>
    </source>
</reference>
<proteinExistence type="predicted"/>
<sequence>AREAGLVFAASDSWLQKTSRAAMPNETIVLFAFIQSRPLRDALMANYKITTLQMQIIISCKNGCLRERKTNPFANPLAKLVLGVPIGSAKHQLGP</sequence>
<dbReference type="Proteomes" id="UP000249396">
    <property type="component" value="Unassembled WGS sequence"/>
</dbReference>
<evidence type="ECO:0000313" key="2">
    <source>
        <dbReference type="Proteomes" id="UP000249396"/>
    </source>
</evidence>
<feature type="non-terminal residue" evidence="1">
    <location>
        <position position="1"/>
    </location>
</feature>
<comment type="caution">
    <text evidence="1">The sequence shown here is derived from an EMBL/GenBank/DDBJ whole genome shotgun (WGS) entry which is preliminary data.</text>
</comment>
<evidence type="ECO:0000313" key="1">
    <source>
        <dbReference type="EMBL" id="PZN82732.1"/>
    </source>
</evidence>
<organism evidence="1 2">
    <name type="scientific">Candidatus Methylumidiphilus alinenensis</name>
    <dbReference type="NCBI Taxonomy" id="2202197"/>
    <lineage>
        <taxon>Bacteria</taxon>
        <taxon>Pseudomonadati</taxon>
        <taxon>Pseudomonadota</taxon>
        <taxon>Gammaproteobacteria</taxon>
        <taxon>Methylococcales</taxon>
        <taxon>Candidatus Methylumidiphilus</taxon>
    </lineage>
</organism>
<dbReference type="AlphaFoldDB" id="A0A2W4RFW0"/>